<dbReference type="PANTHER" id="PTHR24120:SF4">
    <property type="entry name" value="GH07239P"/>
    <property type="match status" value="1"/>
</dbReference>
<gene>
    <name evidence="2" type="ORF">DHA2_150408</name>
</gene>
<evidence type="ECO:0000256" key="1">
    <source>
        <dbReference type="PROSITE-ProRule" id="PRU00023"/>
    </source>
</evidence>
<name>V6THA1_GIAIN</name>
<comment type="caution">
    <text evidence="2">The sequence shown here is derived from an EMBL/GenBank/DDBJ whole genome shotgun (WGS) entry which is preliminary data.</text>
</comment>
<dbReference type="InterPro" id="IPR036770">
    <property type="entry name" value="Ankyrin_rpt-contain_sf"/>
</dbReference>
<dbReference type="EMBL" id="AHGT01000018">
    <property type="protein sequence ID" value="ESU38054.1"/>
    <property type="molecule type" value="Genomic_DNA"/>
</dbReference>
<dbReference type="PROSITE" id="PS50297">
    <property type="entry name" value="ANK_REP_REGION"/>
    <property type="match status" value="1"/>
</dbReference>
<dbReference type="SUPFAM" id="SSF48403">
    <property type="entry name" value="Ankyrin repeat"/>
    <property type="match status" value="1"/>
</dbReference>
<dbReference type="InterPro" id="IPR002110">
    <property type="entry name" value="Ankyrin_rpt"/>
</dbReference>
<dbReference type="PANTHER" id="PTHR24120">
    <property type="entry name" value="GH07239P"/>
    <property type="match status" value="1"/>
</dbReference>
<dbReference type="SMART" id="SM00248">
    <property type="entry name" value="ANK"/>
    <property type="match status" value="4"/>
</dbReference>
<feature type="repeat" description="ANK" evidence="1">
    <location>
        <begin position="53"/>
        <end position="85"/>
    </location>
</feature>
<sequence length="180" mass="19619">MAGKEEYAGIVSLLAPHKTDSERNTTLMNAATNSHAKTIEVIVGHDYGFGDSHGRTALMIAAQEGNLETLRALIEYEKGLKDNNGCTALVHAARVGHRDVAKLLIIHEKDAAGWTMPMYTAALEDTDMVSQRLDEKDQRDKQGQTALIITAQNGRGETVKLLMKHENGVSGWTGLIYCVS</sequence>
<organism evidence="2 3">
    <name type="scientific">Giardia intestinalis</name>
    <name type="common">Giardia lamblia</name>
    <dbReference type="NCBI Taxonomy" id="5741"/>
    <lineage>
        <taxon>Eukaryota</taxon>
        <taxon>Metamonada</taxon>
        <taxon>Diplomonadida</taxon>
        <taxon>Hexamitidae</taxon>
        <taxon>Giardiinae</taxon>
        <taxon>Giardia</taxon>
    </lineage>
</organism>
<reference evidence="3" key="1">
    <citation type="submission" date="2012-02" db="EMBL/GenBank/DDBJ databases">
        <title>Genome sequencing of Giardia lamblia Genotypes A2 and B isolates (DH and GS) and comparative analysis with the genomes of Genotypes A1 and E (WB and Pig).</title>
        <authorList>
            <person name="Adam R."/>
            <person name="Dahlstrom E."/>
            <person name="Martens C."/>
            <person name="Bruno D."/>
            <person name="Barbian K."/>
            <person name="Porcella S.F."/>
            <person name="Nash T."/>
        </authorList>
    </citation>
    <scope>NUCLEOTIDE SEQUENCE</scope>
    <source>
        <strain evidence="3">DH</strain>
    </source>
</reference>
<dbReference type="Pfam" id="PF12796">
    <property type="entry name" value="Ank_2"/>
    <property type="match status" value="2"/>
</dbReference>
<dbReference type="AlphaFoldDB" id="V6THA1"/>
<evidence type="ECO:0000313" key="3">
    <source>
        <dbReference type="Proteomes" id="UP000018320"/>
    </source>
</evidence>
<proteinExistence type="predicted"/>
<dbReference type="VEuPathDB" id="GiardiaDB:DHA2_150408"/>
<keyword evidence="1" id="KW-0040">ANK repeat</keyword>
<dbReference type="Gene3D" id="1.25.40.20">
    <property type="entry name" value="Ankyrin repeat-containing domain"/>
    <property type="match status" value="2"/>
</dbReference>
<reference evidence="2 3" key="2">
    <citation type="journal article" date="2013" name="Genome Biol. Evol.">
        <title>Genome sequencing of Giardia lamblia genotypes A2 and B isolates (DH and GS) and comparative analysis with the genomes of genotypes A1 and E (WB and Pig).</title>
        <authorList>
            <person name="Adam R.D."/>
            <person name="Dahlstrom E.W."/>
            <person name="Martens C.A."/>
            <person name="Bruno D.P."/>
            <person name="Barbian K.D."/>
            <person name="Ricklefs S.M."/>
            <person name="Hernandez M.M."/>
            <person name="Narla N.P."/>
            <person name="Patel R.B."/>
            <person name="Porcella S.F."/>
            <person name="Nash T.E."/>
        </authorList>
    </citation>
    <scope>NUCLEOTIDE SEQUENCE [LARGE SCALE GENOMIC DNA]</scope>
    <source>
        <strain evidence="2 3">DH</strain>
    </source>
</reference>
<accession>V6THA1</accession>
<dbReference type="Proteomes" id="UP000018320">
    <property type="component" value="Unassembled WGS sequence"/>
</dbReference>
<dbReference type="PROSITE" id="PS50088">
    <property type="entry name" value="ANK_REPEAT"/>
    <property type="match status" value="1"/>
</dbReference>
<evidence type="ECO:0000313" key="2">
    <source>
        <dbReference type="EMBL" id="ESU38054.1"/>
    </source>
</evidence>
<protein>
    <submittedName>
        <fullName evidence="2">Ankyrin repeat protein</fullName>
    </submittedName>
</protein>